<sequence>MSSLIFFTDKDNAVVATDTLVVTPDGEPLLFTSKAIHLPHLRVIIAGTGLGGFATEWALKINDKLIVNGLNNLDYHTPNCLRELWTKFKSELQFGESITTTVYQFGFSQIDGNIAAFAYRSTNNFESEELTYGMRAKPECAFPEDGFSVIDAIPRMMRNQREIQDEGPKDERLYIGGEIQVLYLTRDGCKSFKLGEFDDIEHVQHEMFAKCQ</sequence>
<dbReference type="AlphaFoldDB" id="A0A0F9Z1J6"/>
<accession>A0A0F9Z1J6</accession>
<reference evidence="1" key="1">
    <citation type="journal article" date="2015" name="Nature">
        <title>Complex archaea that bridge the gap between prokaryotes and eukaryotes.</title>
        <authorList>
            <person name="Spang A."/>
            <person name="Saw J.H."/>
            <person name="Jorgensen S.L."/>
            <person name="Zaremba-Niedzwiedzka K."/>
            <person name="Martijn J."/>
            <person name="Lind A.E."/>
            <person name="van Eijk R."/>
            <person name="Schleper C."/>
            <person name="Guy L."/>
            <person name="Ettema T.J."/>
        </authorList>
    </citation>
    <scope>NUCLEOTIDE SEQUENCE</scope>
</reference>
<organism evidence="1">
    <name type="scientific">marine sediment metagenome</name>
    <dbReference type="NCBI Taxonomy" id="412755"/>
    <lineage>
        <taxon>unclassified sequences</taxon>
        <taxon>metagenomes</taxon>
        <taxon>ecological metagenomes</taxon>
    </lineage>
</organism>
<gene>
    <name evidence="1" type="ORF">LCGC14_0024320</name>
</gene>
<comment type="caution">
    <text evidence="1">The sequence shown here is derived from an EMBL/GenBank/DDBJ whole genome shotgun (WGS) entry which is preliminary data.</text>
</comment>
<proteinExistence type="predicted"/>
<name>A0A0F9Z1J6_9ZZZZ</name>
<dbReference type="EMBL" id="LAZR01000004">
    <property type="protein sequence ID" value="KKO10949.1"/>
    <property type="molecule type" value="Genomic_DNA"/>
</dbReference>
<protein>
    <submittedName>
        <fullName evidence="1">Uncharacterized protein</fullName>
    </submittedName>
</protein>
<evidence type="ECO:0000313" key="1">
    <source>
        <dbReference type="EMBL" id="KKO10949.1"/>
    </source>
</evidence>